<dbReference type="GO" id="GO:0005886">
    <property type="term" value="C:plasma membrane"/>
    <property type="evidence" value="ECO:0007669"/>
    <property type="project" value="InterPro"/>
</dbReference>
<dbReference type="GO" id="GO:0008654">
    <property type="term" value="P:phospholipid biosynthetic process"/>
    <property type="evidence" value="ECO:0007669"/>
    <property type="project" value="UniProtKB-KW"/>
</dbReference>
<dbReference type="AlphaFoldDB" id="A0A170Q9E7"/>
<feature type="transmembrane region" description="Helical" evidence="10">
    <location>
        <begin position="117"/>
        <end position="142"/>
    </location>
</feature>
<keyword evidence="9" id="KW-1208">Phospholipid metabolism</keyword>
<evidence type="ECO:0000256" key="3">
    <source>
        <dbReference type="ARBA" id="ARBA00022679"/>
    </source>
</evidence>
<keyword evidence="4 10" id="KW-0812">Transmembrane</keyword>
<dbReference type="SMART" id="SM01207">
    <property type="entry name" value="G3P_acyltransf"/>
    <property type="match status" value="1"/>
</dbReference>
<dbReference type="Pfam" id="PF02660">
    <property type="entry name" value="G3P_acyltransf"/>
    <property type="match status" value="1"/>
</dbReference>
<dbReference type="GO" id="GO:0043772">
    <property type="term" value="F:acyl-phosphate glycerol-3-phosphate acyltransferase activity"/>
    <property type="evidence" value="ECO:0007669"/>
    <property type="project" value="InterPro"/>
</dbReference>
<gene>
    <name evidence="11" type="ORF">MGWOODY_Clf2344</name>
</gene>
<keyword evidence="7 10" id="KW-0472">Membrane</keyword>
<keyword evidence="8" id="KW-0594">Phospholipid biosynthesis</keyword>
<accession>A0A170Q9E7</accession>
<evidence type="ECO:0000256" key="10">
    <source>
        <dbReference type="SAM" id="Phobius"/>
    </source>
</evidence>
<keyword evidence="5 10" id="KW-1133">Transmembrane helix</keyword>
<keyword evidence="1" id="KW-1003">Cell membrane</keyword>
<dbReference type="PANTHER" id="PTHR30309">
    <property type="entry name" value="INNER MEMBRANE PROTEIN YGIH"/>
    <property type="match status" value="1"/>
</dbReference>
<sequence>MIENLQMVQNMVLAVAAGYLLGALPFAHIASRIRGIDVFTTGSTLAGTANVFFNVGHRTGVLVLVGDVAKGAAAVFAAWYFGVPPALILVAGGAAVVGHWKSVFTGFRGGDGMAPLIGVTLALMPALAVLGMAAGVATIVLMRHSPIRSTWGISVCFMVMLAISQYYHMERDIVTGLVILASLVLLRSMFARRRRLSVVSHPVYRDIEDDDRLEDVDIVILDPDADLGPASSSRH</sequence>
<evidence type="ECO:0000256" key="6">
    <source>
        <dbReference type="ARBA" id="ARBA00023098"/>
    </source>
</evidence>
<evidence type="ECO:0000256" key="1">
    <source>
        <dbReference type="ARBA" id="ARBA00022475"/>
    </source>
</evidence>
<feature type="transmembrane region" description="Helical" evidence="10">
    <location>
        <begin position="149"/>
        <end position="167"/>
    </location>
</feature>
<keyword evidence="3 11" id="KW-0808">Transferase</keyword>
<protein>
    <submittedName>
        <fullName evidence="11">Acyl-phosphate:glycerol-3-phosphate O-acyltransferase PlsY</fullName>
    </submittedName>
</protein>
<dbReference type="EMBL" id="FAXA01000099">
    <property type="protein sequence ID" value="CUV01563.1"/>
    <property type="molecule type" value="Genomic_DNA"/>
</dbReference>
<dbReference type="HAMAP" id="MF_01043">
    <property type="entry name" value="PlsY"/>
    <property type="match status" value="1"/>
</dbReference>
<proteinExistence type="inferred from homology"/>
<evidence type="ECO:0000256" key="7">
    <source>
        <dbReference type="ARBA" id="ARBA00023136"/>
    </source>
</evidence>
<evidence type="ECO:0000256" key="8">
    <source>
        <dbReference type="ARBA" id="ARBA00023209"/>
    </source>
</evidence>
<dbReference type="PANTHER" id="PTHR30309:SF0">
    <property type="entry name" value="GLYCEROL-3-PHOSPHATE ACYLTRANSFERASE-RELATED"/>
    <property type="match status" value="1"/>
</dbReference>
<name>A0A170Q9E7_9ZZZZ</name>
<evidence type="ECO:0000256" key="9">
    <source>
        <dbReference type="ARBA" id="ARBA00023264"/>
    </source>
</evidence>
<evidence type="ECO:0000256" key="2">
    <source>
        <dbReference type="ARBA" id="ARBA00022516"/>
    </source>
</evidence>
<dbReference type="InterPro" id="IPR003811">
    <property type="entry name" value="G3P_acylTferase_PlsY"/>
</dbReference>
<organism evidence="11">
    <name type="scientific">hydrothermal vent metagenome</name>
    <dbReference type="NCBI Taxonomy" id="652676"/>
    <lineage>
        <taxon>unclassified sequences</taxon>
        <taxon>metagenomes</taxon>
        <taxon>ecological metagenomes</taxon>
    </lineage>
</organism>
<keyword evidence="2" id="KW-0444">Lipid biosynthesis</keyword>
<keyword evidence="11" id="KW-0012">Acyltransferase</keyword>
<feature type="transmembrane region" description="Helical" evidence="10">
    <location>
        <begin position="173"/>
        <end position="190"/>
    </location>
</feature>
<feature type="transmembrane region" description="Helical" evidence="10">
    <location>
        <begin position="77"/>
        <end position="97"/>
    </location>
</feature>
<keyword evidence="6" id="KW-0443">Lipid metabolism</keyword>
<evidence type="ECO:0000313" key="11">
    <source>
        <dbReference type="EMBL" id="CUV01563.1"/>
    </source>
</evidence>
<evidence type="ECO:0000256" key="5">
    <source>
        <dbReference type="ARBA" id="ARBA00022989"/>
    </source>
</evidence>
<evidence type="ECO:0000256" key="4">
    <source>
        <dbReference type="ARBA" id="ARBA00022692"/>
    </source>
</evidence>
<reference evidence="11" key="1">
    <citation type="submission" date="2015-10" db="EMBL/GenBank/DDBJ databases">
        <authorList>
            <person name="Gilbert D.G."/>
        </authorList>
    </citation>
    <scope>NUCLEOTIDE SEQUENCE</scope>
</reference>